<dbReference type="SUPFAM" id="SSF48403">
    <property type="entry name" value="Ankyrin repeat"/>
    <property type="match status" value="1"/>
</dbReference>
<evidence type="ECO:0000313" key="2">
    <source>
        <dbReference type="EMBL" id="KAK1764943.1"/>
    </source>
</evidence>
<dbReference type="Gene3D" id="1.25.40.20">
    <property type="entry name" value="Ankyrin repeat-containing domain"/>
    <property type="match status" value="1"/>
</dbReference>
<feature type="repeat" description="ANK" evidence="1">
    <location>
        <begin position="144"/>
        <end position="176"/>
    </location>
</feature>
<reference evidence="2" key="1">
    <citation type="submission" date="2023-06" db="EMBL/GenBank/DDBJ databases">
        <title>Genome-scale phylogeny and comparative genomics of the fungal order Sordariales.</title>
        <authorList>
            <consortium name="Lawrence Berkeley National Laboratory"/>
            <person name="Hensen N."/>
            <person name="Bonometti L."/>
            <person name="Westerberg I."/>
            <person name="Brannstrom I.O."/>
            <person name="Guillou S."/>
            <person name="Cros-Aarteil S."/>
            <person name="Calhoun S."/>
            <person name="Haridas S."/>
            <person name="Kuo A."/>
            <person name="Mondo S."/>
            <person name="Pangilinan J."/>
            <person name="Riley R."/>
            <person name="Labutti K."/>
            <person name="Andreopoulos B."/>
            <person name="Lipzen A."/>
            <person name="Chen C."/>
            <person name="Yanf M."/>
            <person name="Daum C."/>
            <person name="Ng V."/>
            <person name="Clum A."/>
            <person name="Steindorff A."/>
            <person name="Ohm R."/>
            <person name="Martin F."/>
            <person name="Silar P."/>
            <person name="Natvig D."/>
            <person name="Lalanne C."/>
            <person name="Gautier V."/>
            <person name="Ament-Velasquez S.L."/>
            <person name="Kruys A."/>
            <person name="Hutchinson M.I."/>
            <person name="Powell A.J."/>
            <person name="Barry K."/>
            <person name="Miller A.N."/>
            <person name="Grigoriev I.V."/>
            <person name="Debuchy R."/>
            <person name="Gladieux P."/>
            <person name="Thoren M.H."/>
            <person name="Johannesson H."/>
        </authorList>
    </citation>
    <scope>NUCLEOTIDE SEQUENCE</scope>
    <source>
        <strain evidence="2">8032-3</strain>
    </source>
</reference>
<sequence length="261" mass="28460">MCFLEMRLWELSSALLSISNTESASTMHDNLLLTRMSWTTAFSPFRDLSYVHSEGMVQYAFEGTLPEWAAVFGAVTDLPSCGELFAFLLENWSASFVRQTPGILLSVLLAHASRWSPCSVNCQPSVCDVAKTIACGASLEPPEYQVTPLQIAAARGDVNATRMLLAAGAKVNSTGPVGGTAFSTRNPLSHINSLHGASPLYLCRRYLQHCASEYVEGGLHVERLLLEHGGEELRTSMHGLVEGCEIVDDIVDVILNRRDVI</sequence>
<dbReference type="PROSITE" id="PS50297">
    <property type="entry name" value="ANK_REP_REGION"/>
    <property type="match status" value="1"/>
</dbReference>
<evidence type="ECO:0000313" key="3">
    <source>
        <dbReference type="Proteomes" id="UP001244011"/>
    </source>
</evidence>
<protein>
    <submittedName>
        <fullName evidence="2">Uncharacterized protein</fullName>
    </submittedName>
</protein>
<keyword evidence="3" id="KW-1185">Reference proteome</keyword>
<dbReference type="Pfam" id="PF00023">
    <property type="entry name" value="Ank"/>
    <property type="match status" value="1"/>
</dbReference>
<dbReference type="PROSITE" id="PS50088">
    <property type="entry name" value="ANK_REPEAT"/>
    <property type="match status" value="1"/>
</dbReference>
<evidence type="ECO:0000256" key="1">
    <source>
        <dbReference type="PROSITE-ProRule" id="PRU00023"/>
    </source>
</evidence>
<dbReference type="Proteomes" id="UP001244011">
    <property type="component" value="Unassembled WGS sequence"/>
</dbReference>
<dbReference type="EMBL" id="MU839017">
    <property type="protein sequence ID" value="KAK1764943.1"/>
    <property type="molecule type" value="Genomic_DNA"/>
</dbReference>
<proteinExistence type="predicted"/>
<accession>A0AAJ0BWZ2</accession>
<dbReference type="RefSeq" id="XP_060281156.1">
    <property type="nucleotide sequence ID" value="XM_060422412.1"/>
</dbReference>
<dbReference type="GeneID" id="85305599"/>
<name>A0AAJ0BWZ2_9PEZI</name>
<gene>
    <name evidence="2" type="ORF">QBC33DRAFT_177849</name>
</gene>
<keyword evidence="1" id="KW-0040">ANK repeat</keyword>
<dbReference type="InterPro" id="IPR002110">
    <property type="entry name" value="Ankyrin_rpt"/>
</dbReference>
<comment type="caution">
    <text evidence="2">The sequence shown here is derived from an EMBL/GenBank/DDBJ whole genome shotgun (WGS) entry which is preliminary data.</text>
</comment>
<dbReference type="AlphaFoldDB" id="A0AAJ0BWZ2"/>
<organism evidence="2 3">
    <name type="scientific">Phialemonium atrogriseum</name>
    <dbReference type="NCBI Taxonomy" id="1093897"/>
    <lineage>
        <taxon>Eukaryota</taxon>
        <taxon>Fungi</taxon>
        <taxon>Dikarya</taxon>
        <taxon>Ascomycota</taxon>
        <taxon>Pezizomycotina</taxon>
        <taxon>Sordariomycetes</taxon>
        <taxon>Sordariomycetidae</taxon>
        <taxon>Cephalothecales</taxon>
        <taxon>Cephalothecaceae</taxon>
        <taxon>Phialemonium</taxon>
    </lineage>
</organism>
<dbReference type="InterPro" id="IPR036770">
    <property type="entry name" value="Ankyrin_rpt-contain_sf"/>
</dbReference>